<evidence type="ECO:0000313" key="2">
    <source>
        <dbReference type="Proteomes" id="UP000612956"/>
    </source>
</evidence>
<dbReference type="AlphaFoldDB" id="A0A917QD33"/>
<keyword evidence="2" id="KW-1185">Reference proteome</keyword>
<name>A0A917QD33_9NOCA</name>
<dbReference type="EMBL" id="BMMW01000001">
    <property type="protein sequence ID" value="GGK45313.1"/>
    <property type="molecule type" value="Genomic_DNA"/>
</dbReference>
<reference evidence="1" key="1">
    <citation type="journal article" date="2014" name="Int. J. Syst. Evol. Microbiol.">
        <title>Complete genome sequence of Corynebacterium casei LMG S-19264T (=DSM 44701T), isolated from a smear-ripened cheese.</title>
        <authorList>
            <consortium name="US DOE Joint Genome Institute (JGI-PGF)"/>
            <person name="Walter F."/>
            <person name="Albersmeier A."/>
            <person name="Kalinowski J."/>
            <person name="Ruckert C."/>
        </authorList>
    </citation>
    <scope>NUCLEOTIDE SEQUENCE</scope>
    <source>
        <strain evidence="1">CGMCC 4.7278</strain>
    </source>
</reference>
<reference evidence="1" key="2">
    <citation type="submission" date="2020-09" db="EMBL/GenBank/DDBJ databases">
        <authorList>
            <person name="Sun Q."/>
            <person name="Zhou Y."/>
        </authorList>
    </citation>
    <scope>NUCLEOTIDE SEQUENCE</scope>
    <source>
        <strain evidence="1">CGMCC 4.7278</strain>
    </source>
</reference>
<accession>A0A917QD33</accession>
<dbReference type="Proteomes" id="UP000612956">
    <property type="component" value="Unassembled WGS sequence"/>
</dbReference>
<organism evidence="1 2">
    <name type="scientific">Nocardia camponoti</name>
    <dbReference type="NCBI Taxonomy" id="1616106"/>
    <lineage>
        <taxon>Bacteria</taxon>
        <taxon>Bacillati</taxon>
        <taxon>Actinomycetota</taxon>
        <taxon>Actinomycetes</taxon>
        <taxon>Mycobacteriales</taxon>
        <taxon>Nocardiaceae</taxon>
        <taxon>Nocardia</taxon>
    </lineage>
</organism>
<proteinExistence type="predicted"/>
<evidence type="ECO:0000313" key="1">
    <source>
        <dbReference type="EMBL" id="GGK45313.1"/>
    </source>
</evidence>
<comment type="caution">
    <text evidence="1">The sequence shown here is derived from an EMBL/GenBank/DDBJ whole genome shotgun (WGS) entry which is preliminary data.</text>
</comment>
<sequence>MNTQTVKTSQMASFVMSASRGVLAPQGTGLSGVDFTPIRHLDKPNAGWQPNAVAAPAAANVGNALEFAGEIRLRVHPATVYRSRQS</sequence>
<gene>
    <name evidence="1" type="ORF">GCM10011591_16140</name>
</gene>
<protein>
    <submittedName>
        <fullName evidence="1">Uncharacterized protein</fullName>
    </submittedName>
</protein>